<proteinExistence type="predicted"/>
<keyword evidence="1" id="KW-0946">Virion</keyword>
<keyword evidence="2" id="KW-1185">Reference proteome</keyword>
<gene>
    <name evidence="1" type="primary">SRR7976356_4_2</name>
</gene>
<keyword evidence="1" id="KW-0167">Capsid protein</keyword>
<dbReference type="EMBL" id="BK013760">
    <property type="protein sequence ID" value="DAD51229.1"/>
    <property type="molecule type" value="Genomic_RNA"/>
</dbReference>
<organism evidence="1 2">
    <name type="scientific">ssRNA phage SRR7976356_4</name>
    <dbReference type="NCBI Taxonomy" id="2786735"/>
    <lineage>
        <taxon>Viruses</taxon>
        <taxon>Riboviria</taxon>
        <taxon>Orthornavirae</taxon>
        <taxon>Lenarviricota</taxon>
        <taxon>Leviviricetes</taxon>
        <taxon>Norzivirales</taxon>
        <taxon>Atkinsviridae</taxon>
        <taxon>Gohshovirus</taxon>
        <taxon>Gohshovirus asiadaptatum</taxon>
    </lineage>
</organism>
<dbReference type="RefSeq" id="YP_010768747.1">
    <property type="nucleotide sequence ID" value="NC_073780.1"/>
</dbReference>
<dbReference type="Proteomes" id="UP000676620">
    <property type="component" value="Segment"/>
</dbReference>
<dbReference type="KEGG" id="vg:80396927"/>
<evidence type="ECO:0000313" key="2">
    <source>
        <dbReference type="Proteomes" id="UP000676620"/>
    </source>
</evidence>
<dbReference type="GeneID" id="80396927"/>
<protein>
    <submittedName>
        <fullName evidence="1">Coat protein</fullName>
    </submittedName>
</protein>
<sequence length="154" mass="15707">MWNPTGAITGSAVVGLTSPTYTVTADTAPDVNGKQVAVTTLGGTQTGVATHSVTNPFTATFWKPKTFKFLGKPHPVTGLIADVPTNVFKQVVRKGLLPAAGQPLKVGLVTITLEIPAGSELADSNSISAMISFAGGLMASQVSGINDTVKTGLV</sequence>
<accession>A0A8S5L1K1</accession>
<name>A0A8S5L1K1_9VIRU</name>
<evidence type="ECO:0000313" key="1">
    <source>
        <dbReference type="EMBL" id="DAD51229.1"/>
    </source>
</evidence>
<dbReference type="GO" id="GO:0019028">
    <property type="term" value="C:viral capsid"/>
    <property type="evidence" value="ECO:0007669"/>
    <property type="project" value="UniProtKB-KW"/>
</dbReference>
<reference evidence="1" key="1">
    <citation type="submission" date="2020-09" db="EMBL/GenBank/DDBJ databases">
        <title>Leviviricetes taxonomy.</title>
        <authorList>
            <person name="Stockdale S.R."/>
            <person name="Callanan J."/>
            <person name="Adriaenssens E.M."/>
            <person name="Kuhn J.H."/>
            <person name="Rumnieks J."/>
            <person name="Shkoporov A."/>
            <person name="Draper L.A."/>
            <person name="Ross P."/>
            <person name="Hill C."/>
        </authorList>
    </citation>
    <scope>NUCLEOTIDE SEQUENCE</scope>
</reference>